<dbReference type="EC" id="1.5.3.1" evidence="1"/>
<dbReference type="PATRIC" id="fig|1150469.3.peg.2592"/>
<dbReference type="Gene3D" id="3.30.1360.120">
    <property type="entry name" value="Probable tRNA modification gtpase trme, domain 1"/>
    <property type="match status" value="1"/>
</dbReference>
<reference evidence="1 2" key="1">
    <citation type="submission" date="2012-02" db="EMBL/GenBank/DDBJ databases">
        <title>Shotgun genome sequence of Phaeospirillum photometricum DSM 122.</title>
        <authorList>
            <person name="Duquesne K."/>
            <person name="Sturgis J."/>
        </authorList>
    </citation>
    <scope>NUCLEOTIDE SEQUENCE [LARGE SCALE GENOMIC DNA]</scope>
    <source>
        <strain evidence="2">DSM122</strain>
    </source>
</reference>
<evidence type="ECO:0000313" key="1">
    <source>
        <dbReference type="EMBL" id="CCG08929.1"/>
    </source>
</evidence>
<dbReference type="OrthoDB" id="9179874at2"/>
<dbReference type="SUPFAM" id="SSF103025">
    <property type="entry name" value="Folate-binding domain"/>
    <property type="match status" value="1"/>
</dbReference>
<keyword evidence="1" id="KW-0560">Oxidoreductase</keyword>
<dbReference type="STRING" id="1150469.RSPPHO_02303"/>
<protein>
    <submittedName>
        <fullName evidence="1">Putative sarcosine oxidase gamma subunit protein (SoxG)</fullName>
        <ecNumber evidence="1">1.5.3.1</ecNumber>
    </submittedName>
</protein>
<accession>H6SLR4</accession>
<evidence type="ECO:0000313" key="2">
    <source>
        <dbReference type="Proteomes" id="UP000033220"/>
    </source>
</evidence>
<dbReference type="Gene3D" id="3.30.70.1520">
    <property type="entry name" value="Heterotetrameric sarcosine oxidase"/>
    <property type="match status" value="1"/>
</dbReference>
<dbReference type="HOGENOM" id="CLU_105358_0_0_5"/>
<organism evidence="1 2">
    <name type="scientific">Pararhodospirillum photometricum DSM 122</name>
    <dbReference type="NCBI Taxonomy" id="1150469"/>
    <lineage>
        <taxon>Bacteria</taxon>
        <taxon>Pseudomonadati</taxon>
        <taxon>Pseudomonadota</taxon>
        <taxon>Alphaproteobacteria</taxon>
        <taxon>Rhodospirillales</taxon>
        <taxon>Rhodospirillaceae</taxon>
        <taxon>Pararhodospirillum</taxon>
    </lineage>
</organism>
<dbReference type="Proteomes" id="UP000033220">
    <property type="component" value="Chromosome DSM 122"/>
</dbReference>
<dbReference type="eggNOG" id="COG0404">
    <property type="taxonomic scope" value="Bacteria"/>
</dbReference>
<dbReference type="GO" id="GO:0008115">
    <property type="term" value="F:sarcosine oxidase activity"/>
    <property type="evidence" value="ECO:0007669"/>
    <property type="project" value="UniProtKB-EC"/>
</dbReference>
<dbReference type="RefSeq" id="WP_014415563.1">
    <property type="nucleotide sequence ID" value="NC_017059.1"/>
</dbReference>
<gene>
    <name evidence="1" type="ORF">RSPPHO_02303</name>
</gene>
<dbReference type="InterPro" id="IPR027266">
    <property type="entry name" value="TrmE/GcvT-like"/>
</dbReference>
<proteinExistence type="predicted"/>
<sequence length="213" mass="21739">MRVSFVSAPLAALGAQPEPVGEALVVLAVPGEDPNAAVTLTDCSPFARTGFKGADTPAWLAAQGVDLPEAPNQARRQADGALVARLSAGEVLILDPPGAALGLSARLTQAWGWEAGLCFPVPRQDTHAWFRLAGPALPALMAKLCAVDLRPRAFADGAVAQTSVARHSAIVVRDGGAFHLLADSASAETLWGFLGEALGEFGGGVTGARGLVS</sequence>
<keyword evidence="2" id="KW-1185">Reference proteome</keyword>
<dbReference type="KEGG" id="rpm:RSPPHO_02303"/>
<dbReference type="EMBL" id="HE663493">
    <property type="protein sequence ID" value="CCG08929.1"/>
    <property type="molecule type" value="Genomic_DNA"/>
</dbReference>
<dbReference type="AlphaFoldDB" id="H6SLR4"/>
<name>H6SLR4_PARPM</name>